<dbReference type="Gene3D" id="1.20.120.520">
    <property type="entry name" value="nmb1532 protein domain like"/>
    <property type="match status" value="1"/>
</dbReference>
<proteinExistence type="predicted"/>
<comment type="caution">
    <text evidence="2">The sequence shown here is derived from an EMBL/GenBank/DDBJ whole genome shotgun (WGS) entry which is preliminary data.</text>
</comment>
<dbReference type="InterPro" id="IPR012312">
    <property type="entry name" value="Hemerythrin-like"/>
</dbReference>
<evidence type="ECO:0000313" key="3">
    <source>
        <dbReference type="Proteomes" id="UP000075635"/>
    </source>
</evidence>
<dbReference type="Proteomes" id="UP000075635">
    <property type="component" value="Unassembled WGS sequence"/>
</dbReference>
<sequence length="143" mass="16133">MELDRMVNELFHEEELARDMAKKLIAMAQRSADEASAERESLLAFLRGPMERHMRCEEAAIFPHFQARGLAEEVQVALKQHAAVRDATESLASAAPGGDVAGVVAHVARLLLHHTNFEGDYIYPELTHDEWRELMKETVRQGI</sequence>
<gene>
    <name evidence="2" type="ORF">BE17_34285</name>
</gene>
<name>A0A150RUE0_SORCE</name>
<protein>
    <recommendedName>
        <fullName evidence="1">Hemerythrin-like domain-containing protein</fullName>
    </recommendedName>
</protein>
<accession>A0A150RUE0</accession>
<dbReference type="Pfam" id="PF01814">
    <property type="entry name" value="Hemerythrin"/>
    <property type="match status" value="1"/>
</dbReference>
<feature type="domain" description="Hemerythrin-like" evidence="1">
    <location>
        <begin position="7"/>
        <end position="125"/>
    </location>
</feature>
<evidence type="ECO:0000313" key="2">
    <source>
        <dbReference type="EMBL" id="KYF83847.1"/>
    </source>
</evidence>
<evidence type="ECO:0000259" key="1">
    <source>
        <dbReference type="Pfam" id="PF01814"/>
    </source>
</evidence>
<organism evidence="2 3">
    <name type="scientific">Sorangium cellulosum</name>
    <name type="common">Polyangium cellulosum</name>
    <dbReference type="NCBI Taxonomy" id="56"/>
    <lineage>
        <taxon>Bacteria</taxon>
        <taxon>Pseudomonadati</taxon>
        <taxon>Myxococcota</taxon>
        <taxon>Polyangia</taxon>
        <taxon>Polyangiales</taxon>
        <taxon>Polyangiaceae</taxon>
        <taxon>Sorangium</taxon>
    </lineage>
</organism>
<dbReference type="AlphaFoldDB" id="A0A150RUE0"/>
<reference evidence="2 3" key="1">
    <citation type="submission" date="2014-02" db="EMBL/GenBank/DDBJ databases">
        <title>The small core and large imbalanced accessory genome model reveals a collaborative survival strategy of Sorangium cellulosum strains in nature.</title>
        <authorList>
            <person name="Han K."/>
            <person name="Peng R."/>
            <person name="Blom J."/>
            <person name="Li Y.-Z."/>
        </authorList>
    </citation>
    <scope>NUCLEOTIDE SEQUENCE [LARGE SCALE GENOMIC DNA]</scope>
    <source>
        <strain evidence="2 3">So0011-07</strain>
    </source>
</reference>
<dbReference type="EMBL" id="JEMB01002037">
    <property type="protein sequence ID" value="KYF83847.1"/>
    <property type="molecule type" value="Genomic_DNA"/>
</dbReference>